<dbReference type="Proteomes" id="UP000037247">
    <property type="component" value="Unassembled WGS sequence"/>
</dbReference>
<feature type="chain" id="PRO_5045991209" evidence="2">
    <location>
        <begin position="18"/>
        <end position="319"/>
    </location>
</feature>
<protein>
    <submittedName>
        <fullName evidence="4">Lipase</fullName>
    </submittedName>
</protein>
<proteinExistence type="predicted"/>
<dbReference type="PANTHER" id="PTHR48081">
    <property type="entry name" value="AB HYDROLASE SUPERFAMILY PROTEIN C4A8.06C"/>
    <property type="match status" value="1"/>
</dbReference>
<feature type="domain" description="BD-FAE-like" evidence="3">
    <location>
        <begin position="74"/>
        <end position="270"/>
    </location>
</feature>
<evidence type="ECO:0000313" key="4">
    <source>
        <dbReference type="EMBL" id="KNA89978.1"/>
    </source>
</evidence>
<keyword evidence="5" id="KW-1185">Reference proteome</keyword>
<dbReference type="InterPro" id="IPR049492">
    <property type="entry name" value="BD-FAE-like_dom"/>
</dbReference>
<organism evidence="4 5">
    <name type="scientific">Gordonia jacobaea</name>
    <dbReference type="NCBI Taxonomy" id="122202"/>
    <lineage>
        <taxon>Bacteria</taxon>
        <taxon>Bacillati</taxon>
        <taxon>Actinomycetota</taxon>
        <taxon>Actinomycetes</taxon>
        <taxon>Mycobacteriales</taxon>
        <taxon>Gordoniaceae</taxon>
        <taxon>Gordonia</taxon>
    </lineage>
</organism>
<reference evidence="4 5" key="1">
    <citation type="submission" date="2015-05" db="EMBL/GenBank/DDBJ databases">
        <title>Draft genome sequence of the bacterium Gordonia jacobaea a new member of the Gordonia genus.</title>
        <authorList>
            <person name="Jimenez-Galisteo G."/>
            <person name="Dominguez A."/>
            <person name="Munoz E."/>
            <person name="Vinas M."/>
        </authorList>
    </citation>
    <scope>NUCLEOTIDE SEQUENCE [LARGE SCALE GENOMIC DNA]</scope>
    <source>
        <strain evidence="5">mv1</strain>
    </source>
</reference>
<dbReference type="Gene3D" id="3.40.50.1820">
    <property type="entry name" value="alpha/beta hydrolase"/>
    <property type="match status" value="1"/>
</dbReference>
<dbReference type="InterPro" id="IPR050300">
    <property type="entry name" value="GDXG_lipolytic_enzyme"/>
</dbReference>
<name>A0ABR5I8M6_9ACTN</name>
<evidence type="ECO:0000259" key="3">
    <source>
        <dbReference type="Pfam" id="PF20434"/>
    </source>
</evidence>
<dbReference type="InterPro" id="IPR029058">
    <property type="entry name" value="AB_hydrolase_fold"/>
</dbReference>
<evidence type="ECO:0000313" key="5">
    <source>
        <dbReference type="Proteomes" id="UP000037247"/>
    </source>
</evidence>
<feature type="signal peptide" evidence="2">
    <location>
        <begin position="1"/>
        <end position="17"/>
    </location>
</feature>
<accession>A0ABR5I8M6</accession>
<sequence>MLAVVCSAVMLAAGCSATDTSVGGGSSAPAATPVNAGAADGQLAKVNSSSDVEARRYLYPTTTGTRDDRQNWADLYLPPGDHKDGSVPLVILIHGGSWQAQVGADSFVTFSRRLAERGLAVYNVEYRRVGSGGGWPTTFKDVAAALDFVPQVRSSNPEINTTNAVVVGHSAGGQLAMWAGTRHNLEPREVGASPAFWPTSVVSLAGPLDMRTAVKLGDDRIVTALGGRPEQIPDRYTSVDPIQNIDPKAPIIAMVGTNDHVVPPILSQNYVKAVKREGGTGTVVLLDGADHVSIVTPSAPTFPLVVETISRAAHNASRS</sequence>
<evidence type="ECO:0000256" key="1">
    <source>
        <dbReference type="ARBA" id="ARBA00022801"/>
    </source>
</evidence>
<dbReference type="SUPFAM" id="SSF53474">
    <property type="entry name" value="alpha/beta-Hydrolases"/>
    <property type="match status" value="1"/>
</dbReference>
<dbReference type="Pfam" id="PF20434">
    <property type="entry name" value="BD-FAE"/>
    <property type="match status" value="1"/>
</dbReference>
<keyword evidence="1" id="KW-0378">Hydrolase</keyword>
<keyword evidence="2" id="KW-0732">Signal</keyword>
<evidence type="ECO:0000256" key="2">
    <source>
        <dbReference type="SAM" id="SignalP"/>
    </source>
</evidence>
<dbReference type="EMBL" id="LDTZ01000021">
    <property type="protein sequence ID" value="KNA89978.1"/>
    <property type="molecule type" value="Genomic_DNA"/>
</dbReference>
<comment type="caution">
    <text evidence="4">The sequence shown here is derived from an EMBL/GenBank/DDBJ whole genome shotgun (WGS) entry which is preliminary data.</text>
</comment>
<gene>
    <name evidence="4" type="ORF">ABW18_18400</name>
</gene>